<evidence type="ECO:0000256" key="3">
    <source>
        <dbReference type="ARBA" id="ARBA00012723"/>
    </source>
</evidence>
<dbReference type="InterPro" id="IPR036249">
    <property type="entry name" value="Thioredoxin-like_sf"/>
</dbReference>
<dbReference type="Pfam" id="PF00085">
    <property type="entry name" value="Thioredoxin"/>
    <property type="match status" value="2"/>
</dbReference>
<dbReference type="Ensembl" id="ENSVKKT00000000491.1">
    <property type="protein sequence ID" value="ENSVKKP00000000471.1"/>
    <property type="gene ID" value="ENSVKKG00000000220.1"/>
</dbReference>
<feature type="signal peptide" evidence="10">
    <location>
        <begin position="1"/>
        <end position="20"/>
    </location>
</feature>
<evidence type="ECO:0000256" key="8">
    <source>
        <dbReference type="ARBA" id="ARBA00023235"/>
    </source>
</evidence>
<dbReference type="PANTHER" id="PTHR18929:SF93">
    <property type="entry name" value="PROTEIN DISULFIDE-ISOMERASE A2"/>
    <property type="match status" value="1"/>
</dbReference>
<feature type="chain" id="PRO_5034547043" description="protein disulfide-isomerase" evidence="10">
    <location>
        <begin position="21"/>
        <end position="516"/>
    </location>
</feature>
<reference evidence="12" key="2">
    <citation type="submission" date="2025-09" db="UniProtKB">
        <authorList>
            <consortium name="Ensembl"/>
        </authorList>
    </citation>
    <scope>IDENTIFICATION</scope>
</reference>
<keyword evidence="5" id="KW-0677">Repeat</keyword>
<evidence type="ECO:0000256" key="4">
    <source>
        <dbReference type="ARBA" id="ARBA00022729"/>
    </source>
</evidence>
<keyword evidence="4 10" id="KW-0732">Signal</keyword>
<dbReference type="CDD" id="cd02982">
    <property type="entry name" value="PDI_b'_family"/>
    <property type="match status" value="1"/>
</dbReference>
<name>A0A8D2IWK4_VARKO</name>
<keyword evidence="8" id="KW-0413">Isomerase</keyword>
<evidence type="ECO:0000256" key="7">
    <source>
        <dbReference type="ARBA" id="ARBA00023157"/>
    </source>
</evidence>
<keyword evidence="13" id="KW-1185">Reference proteome</keyword>
<evidence type="ECO:0000256" key="6">
    <source>
        <dbReference type="ARBA" id="ARBA00022824"/>
    </source>
</evidence>
<proteinExistence type="inferred from homology"/>
<evidence type="ECO:0000256" key="9">
    <source>
        <dbReference type="ARBA" id="ARBA00023284"/>
    </source>
</evidence>
<dbReference type="GO" id="GO:0003756">
    <property type="term" value="F:protein disulfide isomerase activity"/>
    <property type="evidence" value="ECO:0007669"/>
    <property type="project" value="UniProtKB-EC"/>
</dbReference>
<evidence type="ECO:0000256" key="2">
    <source>
        <dbReference type="ARBA" id="ARBA00006347"/>
    </source>
</evidence>
<evidence type="ECO:0000256" key="10">
    <source>
        <dbReference type="SAM" id="SignalP"/>
    </source>
</evidence>
<reference evidence="12" key="1">
    <citation type="submission" date="2025-08" db="UniProtKB">
        <authorList>
            <consortium name="Ensembl"/>
        </authorList>
    </citation>
    <scope>IDENTIFICATION</scope>
</reference>
<comment type="catalytic activity">
    <reaction evidence="1">
        <text>Catalyzes the rearrangement of -S-S- bonds in proteins.</text>
        <dbReference type="EC" id="5.3.4.1"/>
    </reaction>
</comment>
<evidence type="ECO:0000259" key="11">
    <source>
        <dbReference type="PROSITE" id="PS51352"/>
    </source>
</evidence>
<feature type="domain" description="Thioredoxin" evidence="11">
    <location>
        <begin position="333"/>
        <end position="505"/>
    </location>
</feature>
<dbReference type="FunFam" id="3.40.30.10:FF:000027">
    <property type="entry name" value="protein disulfide-isomerase A2"/>
    <property type="match status" value="1"/>
</dbReference>
<evidence type="ECO:0000256" key="1">
    <source>
        <dbReference type="ARBA" id="ARBA00001182"/>
    </source>
</evidence>
<dbReference type="SUPFAM" id="SSF52833">
    <property type="entry name" value="Thioredoxin-like"/>
    <property type="match status" value="3"/>
</dbReference>
<keyword evidence="7" id="KW-1015">Disulfide bond</keyword>
<evidence type="ECO:0000313" key="12">
    <source>
        <dbReference type="Ensembl" id="ENSVKKP00000000471.1"/>
    </source>
</evidence>
<dbReference type="GO" id="GO:0034976">
    <property type="term" value="P:response to endoplasmic reticulum stress"/>
    <property type="evidence" value="ECO:0007669"/>
    <property type="project" value="TreeGrafter"/>
</dbReference>
<dbReference type="FunFam" id="3.40.30.10:FF:000107">
    <property type="entry name" value="Protein disulfide-isomerase 5-2"/>
    <property type="match status" value="1"/>
</dbReference>
<dbReference type="Proteomes" id="UP000694545">
    <property type="component" value="Unplaced"/>
</dbReference>
<dbReference type="CDD" id="cd02961">
    <property type="entry name" value="PDI_a_family"/>
    <property type="match status" value="1"/>
</dbReference>
<keyword evidence="9" id="KW-0676">Redox-active center</keyword>
<dbReference type="Pfam" id="PF13848">
    <property type="entry name" value="Thioredoxin_6"/>
    <property type="match status" value="1"/>
</dbReference>
<dbReference type="Gene3D" id="3.40.30.10">
    <property type="entry name" value="Glutaredoxin"/>
    <property type="match status" value="3"/>
</dbReference>
<evidence type="ECO:0000256" key="5">
    <source>
        <dbReference type="ARBA" id="ARBA00022737"/>
    </source>
</evidence>
<dbReference type="InterPro" id="IPR013766">
    <property type="entry name" value="Thioredoxin_domain"/>
</dbReference>
<accession>A0A8D2IWK4</accession>
<dbReference type="PANTHER" id="PTHR18929">
    <property type="entry name" value="PROTEIN DISULFIDE ISOMERASE"/>
    <property type="match status" value="1"/>
</dbReference>
<dbReference type="PROSITE" id="PS51352">
    <property type="entry name" value="THIOREDOXIN_2"/>
    <property type="match status" value="2"/>
</dbReference>
<dbReference type="GO" id="GO:0005783">
    <property type="term" value="C:endoplasmic reticulum"/>
    <property type="evidence" value="ECO:0007669"/>
    <property type="project" value="TreeGrafter"/>
</dbReference>
<sequence>MGWFPAARWLLLVGLAVALGQHTETWASMSVAEGEQEEQVSGEFVEEDEVLVLTQSNFAQALQKHPLLLVEFYAPWCRPCQALAPEYAKAAAVLKDEGSPVRLAKVDAVEERLLSAEFGATEYPVLKLFRDGNRTHPANFTGRDAEGIVKWLKRKAGPSAVLLEDAEEAAAFLDAHTVAVVGFFSVSTLAHASSCCSCRRLGRLCTPEAGFCRECDRFWKGRELSLPVMLPQNASRIFGAQVPNHLLLFLNKTVDSQLELLDSFRGAASAFRGKVLFVLADVDGEGAGVLHYFGLKSQDAPAIRFIHIETNTKYRLDTDELSAATVHTFCRDVLGGKVQPHLMSEEIPRDWDKQPVKVLVGKNFEQVAFDEAKSVFVKFYAPWCPHSKAMAPAWEELGQKYDGHPDIVIAQMDATANEVAGLPVPAYPTLYYFPAGDERKVWGLGWEGGYAGVQASCVSGGGCQPRVVTGKEPPAGPIHISVSRLRWSSTGAPEMWRASCASWRAKRSPLPPRAQW</sequence>
<dbReference type="GO" id="GO:0006457">
    <property type="term" value="P:protein folding"/>
    <property type="evidence" value="ECO:0007669"/>
    <property type="project" value="TreeGrafter"/>
</dbReference>
<feature type="domain" description="Thioredoxin" evidence="11">
    <location>
        <begin position="31"/>
        <end position="157"/>
    </location>
</feature>
<evidence type="ECO:0000313" key="13">
    <source>
        <dbReference type="Proteomes" id="UP000694545"/>
    </source>
</evidence>
<protein>
    <recommendedName>
        <fullName evidence="3">protein disulfide-isomerase</fullName>
        <ecNumber evidence="3">5.3.4.1</ecNumber>
    </recommendedName>
</protein>
<keyword evidence="6" id="KW-0256">Endoplasmic reticulum</keyword>
<dbReference type="AlphaFoldDB" id="A0A8D2IWK4"/>
<dbReference type="EC" id="5.3.4.1" evidence="3"/>
<dbReference type="OMA" id="HANSHHD"/>
<comment type="similarity">
    <text evidence="2">Belongs to the protein disulfide isomerase family.</text>
</comment>
<dbReference type="CDD" id="cd02995">
    <property type="entry name" value="PDI_a_PDI_a'_C"/>
    <property type="match status" value="1"/>
</dbReference>
<organism evidence="12 13">
    <name type="scientific">Varanus komodoensis</name>
    <name type="common">Komodo dragon</name>
    <dbReference type="NCBI Taxonomy" id="61221"/>
    <lineage>
        <taxon>Eukaryota</taxon>
        <taxon>Metazoa</taxon>
        <taxon>Chordata</taxon>
        <taxon>Craniata</taxon>
        <taxon>Vertebrata</taxon>
        <taxon>Euteleostomi</taxon>
        <taxon>Lepidosauria</taxon>
        <taxon>Squamata</taxon>
        <taxon>Bifurcata</taxon>
        <taxon>Unidentata</taxon>
        <taxon>Episquamata</taxon>
        <taxon>Toxicofera</taxon>
        <taxon>Anguimorpha</taxon>
        <taxon>Paleoanguimorpha</taxon>
        <taxon>Varanoidea</taxon>
        <taxon>Varanidae</taxon>
        <taxon>Varanus</taxon>
    </lineage>
</organism>